<proteinExistence type="predicted"/>
<organism evidence="5 6">
    <name type="scientific">Populus tomentosa</name>
    <name type="common">Chinese white poplar</name>
    <dbReference type="NCBI Taxonomy" id="118781"/>
    <lineage>
        <taxon>Eukaryota</taxon>
        <taxon>Viridiplantae</taxon>
        <taxon>Streptophyta</taxon>
        <taxon>Embryophyta</taxon>
        <taxon>Tracheophyta</taxon>
        <taxon>Spermatophyta</taxon>
        <taxon>Magnoliopsida</taxon>
        <taxon>eudicotyledons</taxon>
        <taxon>Gunneridae</taxon>
        <taxon>Pentapetalae</taxon>
        <taxon>rosids</taxon>
        <taxon>fabids</taxon>
        <taxon>Malpighiales</taxon>
        <taxon>Salicaceae</taxon>
        <taxon>Saliceae</taxon>
        <taxon>Populus</taxon>
    </lineage>
</organism>
<dbReference type="SMART" id="SM00184">
    <property type="entry name" value="RING"/>
    <property type="match status" value="1"/>
</dbReference>
<dbReference type="PANTHER" id="PTHR34054">
    <property type="entry name" value="EXPRESSED PROTEIN"/>
    <property type="match status" value="1"/>
</dbReference>
<evidence type="ECO:0000256" key="2">
    <source>
        <dbReference type="SAM" id="MobiDB-lite"/>
    </source>
</evidence>
<dbReference type="EMBL" id="JAAWWB010000020">
    <property type="protein sequence ID" value="KAG6758356.1"/>
    <property type="molecule type" value="Genomic_DNA"/>
</dbReference>
<feature type="domain" description="RING-type" evidence="4">
    <location>
        <begin position="86"/>
        <end position="128"/>
    </location>
</feature>
<dbReference type="CDD" id="cd16461">
    <property type="entry name" value="RING-H2_EL5-like"/>
    <property type="match status" value="1"/>
</dbReference>
<dbReference type="PANTHER" id="PTHR34054:SF2">
    <property type="entry name" value="EXPRESSED PROTEIN"/>
    <property type="match status" value="1"/>
</dbReference>
<dbReference type="InterPro" id="IPR045884">
    <property type="entry name" value="At5g59350-like"/>
</dbReference>
<sequence length="620" mass="70323">MSKEGDDINSKIAVLLIGVGSAALVITLYHCVAIRRFRAPTTQQRPRQYGIETMATQSSIENSTAQLIPAYKFQKGMDLVGDDGTCAICLSEFEDGEELRTLPECLHSYHVECIDMWLHSHTNCPMCRTDTTPSPGVYLSARDLDSERPSVVYQNIDRLQDIMVHEVVNPITRARYRCVQPSTLWSTAKLLQLLKRAIRDVACAVCLNEFKDGEEVKVLPECAYISCFLYRYVAILSLELPALSGRHRCLNASPPSVRIPHLSAAGFWSIRVELFGLVLAVSLMCWWPWLVFSADWDCSLSLYKMKSLSSVGLGLSIVFGCLLLALVAELYYLLWWKRRFANKEIGDDYSSPARELFFMFCLRKPSSLRNNQELCSSVRITDTLVHHDQESQLNINTSKDLLLRPFSDDNVETELMRLHSLSGPPRFLFTIVEETKEDLESEDGRSRVDNKSAKGSRSRSLSDLLLTVETPYLTPLASPPFFTPPLTPSYNQIGFNHLFESSKDAEFNKIRSSPPPKFKFLQDAEEKLYARRLMQEAEEMVPRKDCFAQDYTKRPTSSNFLKDEDDGPFITIIVDRNKEREFNEQNHQLAHHPSSSSQVLPLVASPSTSKPAAKKSSFFH</sequence>
<evidence type="ECO:0000256" key="1">
    <source>
        <dbReference type="PROSITE-ProRule" id="PRU00175"/>
    </source>
</evidence>
<dbReference type="InterPro" id="IPR001841">
    <property type="entry name" value="Znf_RING"/>
</dbReference>
<keyword evidence="1" id="KW-0479">Metal-binding</keyword>
<dbReference type="GO" id="GO:0008270">
    <property type="term" value="F:zinc ion binding"/>
    <property type="evidence" value="ECO:0007669"/>
    <property type="project" value="UniProtKB-KW"/>
</dbReference>
<keyword evidence="6" id="KW-1185">Reference proteome</keyword>
<gene>
    <name evidence="5" type="ORF">POTOM_038699</name>
</gene>
<evidence type="ECO:0000313" key="6">
    <source>
        <dbReference type="Proteomes" id="UP000886885"/>
    </source>
</evidence>
<keyword evidence="3" id="KW-0812">Transmembrane</keyword>
<dbReference type="Pfam" id="PF13639">
    <property type="entry name" value="zf-RING_2"/>
    <property type="match status" value="1"/>
</dbReference>
<keyword evidence="3" id="KW-1133">Transmembrane helix</keyword>
<feature type="transmembrane region" description="Helical" evidence="3">
    <location>
        <begin position="312"/>
        <end position="334"/>
    </location>
</feature>
<comment type="caution">
    <text evidence="5">The sequence shown here is derived from an EMBL/GenBank/DDBJ whole genome shotgun (WGS) entry which is preliminary data.</text>
</comment>
<feature type="transmembrane region" description="Helical" evidence="3">
    <location>
        <begin position="274"/>
        <end position="292"/>
    </location>
</feature>
<feature type="region of interest" description="Disordered" evidence="2">
    <location>
        <begin position="580"/>
        <end position="620"/>
    </location>
</feature>
<dbReference type="OrthoDB" id="1707227at2759"/>
<dbReference type="Proteomes" id="UP000886885">
    <property type="component" value="Chromosome 10D"/>
</dbReference>
<keyword evidence="3" id="KW-0472">Membrane</keyword>
<protein>
    <recommendedName>
        <fullName evidence="4">RING-type domain-containing protein</fullName>
    </recommendedName>
</protein>
<keyword evidence="1" id="KW-0862">Zinc</keyword>
<dbReference type="PROSITE" id="PS50089">
    <property type="entry name" value="ZF_RING_2"/>
    <property type="match status" value="1"/>
</dbReference>
<feature type="transmembrane region" description="Helical" evidence="3">
    <location>
        <begin position="12"/>
        <end position="32"/>
    </location>
</feature>
<keyword evidence="1" id="KW-0863">Zinc-finger</keyword>
<name>A0A8X7YX84_POPTO</name>
<evidence type="ECO:0000256" key="3">
    <source>
        <dbReference type="SAM" id="Phobius"/>
    </source>
</evidence>
<feature type="compositionally biased region" description="Low complexity" evidence="2">
    <location>
        <begin position="604"/>
        <end position="620"/>
    </location>
</feature>
<accession>A0A8X7YX84</accession>
<dbReference type="AlphaFoldDB" id="A0A8X7YX84"/>
<dbReference type="FunFam" id="3.30.40.10:FF:000877">
    <property type="entry name" value="RING-H2 finger protein ATL52"/>
    <property type="match status" value="1"/>
</dbReference>
<feature type="compositionally biased region" description="Polar residues" evidence="2">
    <location>
        <begin position="585"/>
        <end position="599"/>
    </location>
</feature>
<reference evidence="5" key="1">
    <citation type="journal article" date="2020" name="bioRxiv">
        <title>Hybrid origin of Populus tomentosa Carr. identified through genome sequencing and phylogenomic analysis.</title>
        <authorList>
            <person name="An X."/>
            <person name="Gao K."/>
            <person name="Chen Z."/>
            <person name="Li J."/>
            <person name="Yang X."/>
            <person name="Yang X."/>
            <person name="Zhou J."/>
            <person name="Guo T."/>
            <person name="Zhao T."/>
            <person name="Huang S."/>
            <person name="Miao D."/>
            <person name="Khan W.U."/>
            <person name="Rao P."/>
            <person name="Ye M."/>
            <person name="Lei B."/>
            <person name="Liao W."/>
            <person name="Wang J."/>
            <person name="Ji L."/>
            <person name="Li Y."/>
            <person name="Guo B."/>
            <person name="Mustafa N.S."/>
            <person name="Li S."/>
            <person name="Yun Q."/>
            <person name="Keller S.R."/>
            <person name="Mao J."/>
            <person name="Zhang R."/>
            <person name="Strauss S.H."/>
        </authorList>
    </citation>
    <scope>NUCLEOTIDE SEQUENCE</scope>
    <source>
        <strain evidence="5">GM15</strain>
        <tissue evidence="5">Leaf</tissue>
    </source>
</reference>
<evidence type="ECO:0000259" key="4">
    <source>
        <dbReference type="PROSITE" id="PS50089"/>
    </source>
</evidence>
<evidence type="ECO:0000313" key="5">
    <source>
        <dbReference type="EMBL" id="KAG6758356.1"/>
    </source>
</evidence>